<proteinExistence type="inferred from homology"/>
<accession>A0AAF0YQG3</accession>
<feature type="domain" description="Phosphotyrosine protein phosphatase I" evidence="6">
    <location>
        <begin position="4"/>
        <end position="141"/>
    </location>
</feature>
<evidence type="ECO:0000313" key="8">
    <source>
        <dbReference type="Proteomes" id="UP000234781"/>
    </source>
</evidence>
<dbReference type="Gene3D" id="3.40.50.2300">
    <property type="match status" value="1"/>
</dbReference>
<evidence type="ECO:0000313" key="7">
    <source>
        <dbReference type="EMBL" id="WOS98997.1"/>
    </source>
</evidence>
<dbReference type="PANTHER" id="PTHR11717">
    <property type="entry name" value="LOW MOLECULAR WEIGHT PROTEIN TYROSINE PHOSPHATASE"/>
    <property type="match status" value="1"/>
</dbReference>
<evidence type="ECO:0000256" key="3">
    <source>
        <dbReference type="ARBA" id="ARBA00022801"/>
    </source>
</evidence>
<dbReference type="RefSeq" id="WP_167382861.1">
    <property type="nucleotide sequence ID" value="NZ_CP136962.1"/>
</dbReference>
<evidence type="ECO:0000256" key="1">
    <source>
        <dbReference type="ARBA" id="ARBA00011063"/>
    </source>
</evidence>
<dbReference type="Proteomes" id="UP000234781">
    <property type="component" value="Chromosome"/>
</dbReference>
<name>A0AAF0YQG3_NEIPE</name>
<dbReference type="InterPro" id="IPR050438">
    <property type="entry name" value="LMW_PTPase"/>
</dbReference>
<evidence type="ECO:0000259" key="6">
    <source>
        <dbReference type="SMART" id="SM00226"/>
    </source>
</evidence>
<dbReference type="SUPFAM" id="SSF52788">
    <property type="entry name" value="Phosphotyrosine protein phosphatases I"/>
    <property type="match status" value="1"/>
</dbReference>
<protein>
    <recommendedName>
        <fullName evidence="2">protein-tyrosine-phosphatase</fullName>
        <ecNumber evidence="2">3.1.3.48</ecNumber>
    </recommendedName>
</protein>
<dbReference type="InterPro" id="IPR036196">
    <property type="entry name" value="Ptyr_pPase_sf"/>
</dbReference>
<keyword evidence="3 7" id="KW-0378">Hydrolase</keyword>
<dbReference type="AlphaFoldDB" id="A0AAF0YQG3"/>
<sequence>MKTHKILFVCLGNICRSPMAEYVLRHRAREAGMDNAIITASAGTSGWHDGEDMHEGTRRVLKQHGIDPSGFTSSKIKPSDAEHFDYIIVMDDNNLRETEKQLGFHPGKIFKLTDLRRTNHMLFMRDSLDSIVEPVLNEMGRFYDWTEEEKAAYRADVEAALANNDLAELK</sequence>
<comment type="similarity">
    <text evidence="1">Belongs to the low molecular weight phosphotyrosine protein phosphatase family.</text>
</comment>
<dbReference type="EC" id="3.1.3.48" evidence="2"/>
<reference evidence="7 8" key="2">
    <citation type="submission" date="2023-10" db="EMBL/GenBank/DDBJ databases">
        <authorList>
            <person name="Choi B."/>
        </authorList>
    </citation>
    <scope>NUCLEOTIDE SEQUENCE [LARGE SCALE GENOMIC DNA]</scope>
    <source>
        <strain evidence="7 8">UMB0023</strain>
    </source>
</reference>
<dbReference type="PANTHER" id="PTHR11717:SF7">
    <property type="entry name" value="LOW MOLECULAR WEIGHT PHOSPHOTYROSINE PROTEIN PHOSPHATASE"/>
    <property type="match status" value="1"/>
</dbReference>
<organism evidence="7 8">
    <name type="scientific">Neisseria perflava</name>
    <dbReference type="NCBI Taxonomy" id="33053"/>
    <lineage>
        <taxon>Bacteria</taxon>
        <taxon>Pseudomonadati</taxon>
        <taxon>Pseudomonadota</taxon>
        <taxon>Betaproteobacteria</taxon>
        <taxon>Neisseriales</taxon>
        <taxon>Neisseriaceae</taxon>
        <taxon>Neisseria</taxon>
    </lineage>
</organism>
<dbReference type="EMBL" id="CP136962">
    <property type="protein sequence ID" value="WOS98997.1"/>
    <property type="molecule type" value="Genomic_DNA"/>
</dbReference>
<evidence type="ECO:0000256" key="5">
    <source>
        <dbReference type="PIRSR" id="PIRSR617867-1"/>
    </source>
</evidence>
<keyword evidence="8" id="KW-1185">Reference proteome</keyword>
<dbReference type="InterPro" id="IPR023485">
    <property type="entry name" value="Ptyr_pPase"/>
</dbReference>
<keyword evidence="4" id="KW-0904">Protein phosphatase</keyword>
<dbReference type="SMART" id="SM00226">
    <property type="entry name" value="LMWPc"/>
    <property type="match status" value="1"/>
</dbReference>
<feature type="active site" evidence="5">
    <location>
        <position position="16"/>
    </location>
</feature>
<dbReference type="Pfam" id="PF01451">
    <property type="entry name" value="LMWPc"/>
    <property type="match status" value="1"/>
</dbReference>
<reference evidence="8" key="1">
    <citation type="submission" date="2017-12" db="EMBL/GenBank/DDBJ databases">
        <title>Phylogenetic diversity of female urinary microbiome.</title>
        <authorList>
            <person name="Thomas-White K."/>
            <person name="Wolfe A.J."/>
        </authorList>
    </citation>
    <scope>NUCLEOTIDE SEQUENCE [LARGE SCALE GENOMIC DNA]</scope>
    <source>
        <strain evidence="8">UMB0023</strain>
    </source>
</reference>
<gene>
    <name evidence="7" type="ORF">CYJ98_004875</name>
</gene>
<dbReference type="PRINTS" id="PR00719">
    <property type="entry name" value="LMWPTPASE"/>
</dbReference>
<feature type="active site" description="Nucleophile" evidence="5">
    <location>
        <position position="10"/>
    </location>
</feature>
<dbReference type="GO" id="GO:0004725">
    <property type="term" value="F:protein tyrosine phosphatase activity"/>
    <property type="evidence" value="ECO:0007669"/>
    <property type="project" value="UniProtKB-EC"/>
</dbReference>
<evidence type="ECO:0000256" key="4">
    <source>
        <dbReference type="ARBA" id="ARBA00022912"/>
    </source>
</evidence>
<evidence type="ECO:0000256" key="2">
    <source>
        <dbReference type="ARBA" id="ARBA00013064"/>
    </source>
</evidence>
<dbReference type="CDD" id="cd16343">
    <property type="entry name" value="LMWPTP"/>
    <property type="match status" value="1"/>
</dbReference>
<dbReference type="InterPro" id="IPR017867">
    <property type="entry name" value="Tyr_phospatase_low_mol_wt"/>
</dbReference>